<evidence type="ECO:0000313" key="2">
    <source>
        <dbReference type="EMBL" id="KAL0282266.1"/>
    </source>
</evidence>
<protein>
    <recommendedName>
        <fullName evidence="1">Reverse transcriptase zinc-binding domain-containing protein</fullName>
    </recommendedName>
</protein>
<evidence type="ECO:0000259" key="1">
    <source>
        <dbReference type="Pfam" id="PF13966"/>
    </source>
</evidence>
<comment type="caution">
    <text evidence="2">The sequence shown here is derived from an EMBL/GenBank/DDBJ whole genome shotgun (WGS) entry which is preliminary data.</text>
</comment>
<feature type="domain" description="Reverse transcriptase zinc-binding" evidence="1">
    <location>
        <begin position="56"/>
        <end position="152"/>
    </location>
</feature>
<reference evidence="2" key="2">
    <citation type="journal article" date="2024" name="Plant">
        <title>Genomic evolution and insights into agronomic trait innovations of Sesamum species.</title>
        <authorList>
            <person name="Miao H."/>
            <person name="Wang L."/>
            <person name="Qu L."/>
            <person name="Liu H."/>
            <person name="Sun Y."/>
            <person name="Le M."/>
            <person name="Wang Q."/>
            <person name="Wei S."/>
            <person name="Zheng Y."/>
            <person name="Lin W."/>
            <person name="Duan Y."/>
            <person name="Cao H."/>
            <person name="Xiong S."/>
            <person name="Wang X."/>
            <person name="Wei L."/>
            <person name="Li C."/>
            <person name="Ma Q."/>
            <person name="Ju M."/>
            <person name="Zhao R."/>
            <person name="Li G."/>
            <person name="Mu C."/>
            <person name="Tian Q."/>
            <person name="Mei H."/>
            <person name="Zhang T."/>
            <person name="Gao T."/>
            <person name="Zhang H."/>
        </authorList>
    </citation>
    <scope>NUCLEOTIDE SEQUENCE</scope>
    <source>
        <strain evidence="2">G01</strain>
    </source>
</reference>
<dbReference type="InterPro" id="IPR026960">
    <property type="entry name" value="RVT-Znf"/>
</dbReference>
<gene>
    <name evidence="2" type="ORF">Sangu_2959500</name>
</gene>
<dbReference type="AlphaFoldDB" id="A0AAW2IK82"/>
<accession>A0AAW2IK82</accession>
<organism evidence="2">
    <name type="scientific">Sesamum angustifolium</name>
    <dbReference type="NCBI Taxonomy" id="2727405"/>
    <lineage>
        <taxon>Eukaryota</taxon>
        <taxon>Viridiplantae</taxon>
        <taxon>Streptophyta</taxon>
        <taxon>Embryophyta</taxon>
        <taxon>Tracheophyta</taxon>
        <taxon>Spermatophyta</taxon>
        <taxon>Magnoliopsida</taxon>
        <taxon>eudicotyledons</taxon>
        <taxon>Gunneridae</taxon>
        <taxon>Pentapetalae</taxon>
        <taxon>asterids</taxon>
        <taxon>lamiids</taxon>
        <taxon>Lamiales</taxon>
        <taxon>Pedaliaceae</taxon>
        <taxon>Sesamum</taxon>
    </lineage>
</organism>
<reference evidence="2" key="1">
    <citation type="submission" date="2020-06" db="EMBL/GenBank/DDBJ databases">
        <authorList>
            <person name="Li T."/>
            <person name="Hu X."/>
            <person name="Zhang T."/>
            <person name="Song X."/>
            <person name="Zhang H."/>
            <person name="Dai N."/>
            <person name="Sheng W."/>
            <person name="Hou X."/>
            <person name="Wei L."/>
        </authorList>
    </citation>
    <scope>NUCLEOTIDE SEQUENCE</scope>
    <source>
        <strain evidence="2">G01</strain>
        <tissue evidence="2">Leaf</tissue>
    </source>
</reference>
<sequence>MSKFVSRLLNADCSWNLDLVRNEFGSLNTECILQVSTRSAPILDRVIWHFGEKGTFSISSAYKLVAERAEEASSSSIETCSGTAGNWFFISKAKVPPKVLMFAWRCYKNALSSYSKLLSRGIRLDGNCLCCDLMEDGLNHVLRRCSFARLVWALSNLPWYVLSRDDLSTEDWMRYIHSSLGLGGFESFFIIAWHLWVDA</sequence>
<dbReference type="EMBL" id="JACGWK010001832">
    <property type="protein sequence ID" value="KAL0282266.1"/>
    <property type="molecule type" value="Genomic_DNA"/>
</dbReference>
<name>A0AAW2IK82_9LAMI</name>
<proteinExistence type="predicted"/>
<dbReference type="Pfam" id="PF13966">
    <property type="entry name" value="zf-RVT"/>
    <property type="match status" value="1"/>
</dbReference>